<evidence type="ECO:0000313" key="3">
    <source>
        <dbReference type="EMBL" id="KAF0290917.1"/>
    </source>
</evidence>
<dbReference type="PANTHER" id="PTHR47621:SF1">
    <property type="entry name" value="ZINC FINGER CCCH-TYPE ANTIVIRAL PROTEIN 1-LIKE"/>
    <property type="match status" value="1"/>
</dbReference>
<feature type="region of interest" description="Disordered" evidence="1">
    <location>
        <begin position="1"/>
        <end position="44"/>
    </location>
</feature>
<reference evidence="3 4" key="1">
    <citation type="submission" date="2019-07" db="EMBL/GenBank/DDBJ databases">
        <title>Draft genome assembly of a fouling barnacle, Amphibalanus amphitrite (Darwin, 1854): The first reference genome for Thecostraca.</title>
        <authorList>
            <person name="Kim W."/>
        </authorList>
    </citation>
    <scope>NUCLEOTIDE SEQUENCE [LARGE SCALE GENOMIC DNA]</scope>
    <source>
        <strain evidence="3">SNU_AA5</strain>
        <tissue evidence="3">Soma without cirri and trophi</tissue>
    </source>
</reference>
<comment type="caution">
    <text evidence="3">The sequence shown here is derived from an EMBL/GenBank/DDBJ whole genome shotgun (WGS) entry which is preliminary data.</text>
</comment>
<name>A0A6A4V3P8_AMPAM</name>
<evidence type="ECO:0000259" key="2">
    <source>
        <dbReference type="Pfam" id="PF25261"/>
    </source>
</evidence>
<sequence>MRGPLSGSSLFDLSSEERPPPVPDRSSRPPAAGGPPAPDGDSALRPLPTVCAEFSAESECEWEDCPHLHLCPRWLAGRCPVLRRCPLPHSLRTAHNLTVLRAAGWQQDERHQLRRWLFFQARCERLEATGLPPLCVSHARGACGAQPCDALHMCPEFLIDTCAVKRCTRGHDLIGDDNNRLVLARHGHDNMPVRDLLTSIRESMIKPLRLL</sequence>
<accession>A0A6A4V3P8</accession>
<dbReference type="OrthoDB" id="6133115at2759"/>
<proteinExistence type="predicted"/>
<feature type="domain" description="PARP12-like CCCH zinc finger tandem" evidence="2">
    <location>
        <begin position="57"/>
        <end position="96"/>
    </location>
</feature>
<dbReference type="PANTHER" id="PTHR47621">
    <property type="entry name" value="ZINC FINGER CCCH-TYPE ANTIVIRAL PROTEIN 1-LIKE"/>
    <property type="match status" value="1"/>
</dbReference>
<keyword evidence="4" id="KW-1185">Reference proteome</keyword>
<evidence type="ECO:0000313" key="4">
    <source>
        <dbReference type="Proteomes" id="UP000440578"/>
    </source>
</evidence>
<dbReference type="AlphaFoldDB" id="A0A6A4V3P8"/>
<evidence type="ECO:0000256" key="1">
    <source>
        <dbReference type="SAM" id="MobiDB-lite"/>
    </source>
</evidence>
<dbReference type="InterPro" id="IPR026693">
    <property type="entry name" value="Zc3hav1-like"/>
</dbReference>
<dbReference type="Proteomes" id="UP000440578">
    <property type="component" value="Unassembled WGS sequence"/>
</dbReference>
<dbReference type="EMBL" id="VIIS01001922">
    <property type="protein sequence ID" value="KAF0290917.1"/>
    <property type="molecule type" value="Genomic_DNA"/>
</dbReference>
<feature type="compositionally biased region" description="Polar residues" evidence="1">
    <location>
        <begin position="1"/>
        <end position="12"/>
    </location>
</feature>
<protein>
    <submittedName>
        <fullName evidence="3">Poly [ADP-ribose] polymerase 12</fullName>
    </submittedName>
</protein>
<dbReference type="InterPro" id="IPR057602">
    <property type="entry name" value="Zfn-CCCH_PARP12"/>
</dbReference>
<dbReference type="Pfam" id="PF25261">
    <property type="entry name" value="zf-CCCH_PARP12"/>
    <property type="match status" value="1"/>
</dbReference>
<organism evidence="3 4">
    <name type="scientific">Amphibalanus amphitrite</name>
    <name type="common">Striped barnacle</name>
    <name type="synonym">Balanus amphitrite</name>
    <dbReference type="NCBI Taxonomy" id="1232801"/>
    <lineage>
        <taxon>Eukaryota</taxon>
        <taxon>Metazoa</taxon>
        <taxon>Ecdysozoa</taxon>
        <taxon>Arthropoda</taxon>
        <taxon>Crustacea</taxon>
        <taxon>Multicrustacea</taxon>
        <taxon>Cirripedia</taxon>
        <taxon>Thoracica</taxon>
        <taxon>Thoracicalcarea</taxon>
        <taxon>Balanomorpha</taxon>
        <taxon>Balanoidea</taxon>
        <taxon>Balanidae</taxon>
        <taxon>Amphibalaninae</taxon>
        <taxon>Amphibalanus</taxon>
    </lineage>
</organism>
<gene>
    <name evidence="3" type="primary">PARP12_1</name>
    <name evidence="3" type="ORF">FJT64_010917</name>
</gene>